<evidence type="ECO:0000256" key="1">
    <source>
        <dbReference type="SAM" id="MobiDB-lite"/>
    </source>
</evidence>
<dbReference type="Proteomes" id="UP001201812">
    <property type="component" value="Unassembled WGS sequence"/>
</dbReference>
<dbReference type="AlphaFoldDB" id="A0AAD4R3M3"/>
<dbReference type="EMBL" id="JAKKPZ010000039">
    <property type="protein sequence ID" value="KAI1707726.1"/>
    <property type="molecule type" value="Genomic_DNA"/>
</dbReference>
<proteinExistence type="predicted"/>
<comment type="caution">
    <text evidence="2">The sequence shown here is derived from an EMBL/GenBank/DDBJ whole genome shotgun (WGS) entry which is preliminary data.</text>
</comment>
<feature type="region of interest" description="Disordered" evidence="1">
    <location>
        <begin position="80"/>
        <end position="103"/>
    </location>
</feature>
<evidence type="ECO:0000313" key="2">
    <source>
        <dbReference type="EMBL" id="KAI1707726.1"/>
    </source>
</evidence>
<protein>
    <submittedName>
        <fullName evidence="2">Uncharacterized protein</fullName>
    </submittedName>
</protein>
<keyword evidence="3" id="KW-1185">Reference proteome</keyword>
<accession>A0AAD4R3M3</accession>
<evidence type="ECO:0000313" key="3">
    <source>
        <dbReference type="Proteomes" id="UP001201812"/>
    </source>
</evidence>
<reference evidence="2" key="1">
    <citation type="submission" date="2022-01" db="EMBL/GenBank/DDBJ databases">
        <title>Genome Sequence Resource for Two Populations of Ditylenchus destructor, the Migratory Endoparasitic Phytonematode.</title>
        <authorList>
            <person name="Zhang H."/>
            <person name="Lin R."/>
            <person name="Xie B."/>
        </authorList>
    </citation>
    <scope>NUCLEOTIDE SEQUENCE</scope>
    <source>
        <strain evidence="2">BazhouSP</strain>
    </source>
</reference>
<sequence length="103" mass="11801">MPERVYHPCTILDRTESIGSVCHRICHFLSVFVDWFCFGIQQRCALCRVYTLVLFRSVHRDMSTWDRIVPATLPPALFKASTCQSSPPPPPEPTMDPVQIQSH</sequence>
<organism evidence="2 3">
    <name type="scientific">Ditylenchus destructor</name>
    <dbReference type="NCBI Taxonomy" id="166010"/>
    <lineage>
        <taxon>Eukaryota</taxon>
        <taxon>Metazoa</taxon>
        <taxon>Ecdysozoa</taxon>
        <taxon>Nematoda</taxon>
        <taxon>Chromadorea</taxon>
        <taxon>Rhabditida</taxon>
        <taxon>Tylenchina</taxon>
        <taxon>Tylenchomorpha</taxon>
        <taxon>Sphaerularioidea</taxon>
        <taxon>Anguinidae</taxon>
        <taxon>Anguininae</taxon>
        <taxon>Ditylenchus</taxon>
    </lineage>
</organism>
<gene>
    <name evidence="2" type="ORF">DdX_12281</name>
</gene>
<name>A0AAD4R3M3_9BILA</name>